<gene>
    <name evidence="1" type="ORF">DARMORV10_C07P63190.1</name>
</gene>
<proteinExistence type="predicted"/>
<protein>
    <submittedName>
        <fullName evidence="1">(rape) hypothetical protein</fullName>
    </submittedName>
</protein>
<dbReference type="Proteomes" id="UP001295469">
    <property type="component" value="Chromosome C07"/>
</dbReference>
<dbReference type="Gramene" id="CDX72700">
    <property type="protein sequence ID" value="CDX72700"/>
    <property type="gene ID" value="GSBRNA2T00100290001"/>
</dbReference>
<dbReference type="EMBL" id="HG994371">
    <property type="protein sequence ID" value="CAF2032887.1"/>
    <property type="molecule type" value="Genomic_DNA"/>
</dbReference>
<accession>A0A816N2U3</accession>
<name>A0A816N2U3_BRANA</name>
<sequence>MREEEAEALNAPERLDEEMMTLAEMQSVLKRKKPKVKMPRSFKKGQVWAELLSGK</sequence>
<dbReference type="AlphaFoldDB" id="A0A816N2U3"/>
<evidence type="ECO:0000313" key="1">
    <source>
        <dbReference type="EMBL" id="CAF2032887.1"/>
    </source>
</evidence>
<organism evidence="1">
    <name type="scientific">Brassica napus</name>
    <name type="common">Rape</name>
    <dbReference type="NCBI Taxonomy" id="3708"/>
    <lineage>
        <taxon>Eukaryota</taxon>
        <taxon>Viridiplantae</taxon>
        <taxon>Streptophyta</taxon>
        <taxon>Embryophyta</taxon>
        <taxon>Tracheophyta</taxon>
        <taxon>Spermatophyta</taxon>
        <taxon>Magnoliopsida</taxon>
        <taxon>eudicotyledons</taxon>
        <taxon>Gunneridae</taxon>
        <taxon>Pentapetalae</taxon>
        <taxon>rosids</taxon>
        <taxon>malvids</taxon>
        <taxon>Brassicales</taxon>
        <taxon>Brassicaceae</taxon>
        <taxon>Brassiceae</taxon>
        <taxon>Brassica</taxon>
    </lineage>
</organism>
<reference evidence="1" key="1">
    <citation type="submission" date="2021-01" db="EMBL/GenBank/DDBJ databases">
        <authorList>
            <consortium name="Genoscope - CEA"/>
            <person name="William W."/>
        </authorList>
    </citation>
    <scope>NUCLEOTIDE SEQUENCE</scope>
</reference>